<proteinExistence type="predicted"/>
<organism evidence="2 3">
    <name type="scientific">Phaseolus coccineus</name>
    <name type="common">Scarlet runner bean</name>
    <name type="synonym">Phaseolus multiflorus</name>
    <dbReference type="NCBI Taxonomy" id="3886"/>
    <lineage>
        <taxon>Eukaryota</taxon>
        <taxon>Viridiplantae</taxon>
        <taxon>Streptophyta</taxon>
        <taxon>Embryophyta</taxon>
        <taxon>Tracheophyta</taxon>
        <taxon>Spermatophyta</taxon>
        <taxon>Magnoliopsida</taxon>
        <taxon>eudicotyledons</taxon>
        <taxon>Gunneridae</taxon>
        <taxon>Pentapetalae</taxon>
        <taxon>rosids</taxon>
        <taxon>fabids</taxon>
        <taxon>Fabales</taxon>
        <taxon>Fabaceae</taxon>
        <taxon>Papilionoideae</taxon>
        <taxon>50 kb inversion clade</taxon>
        <taxon>NPAAA clade</taxon>
        <taxon>indigoferoid/millettioid clade</taxon>
        <taxon>Phaseoleae</taxon>
        <taxon>Phaseolus</taxon>
    </lineage>
</organism>
<dbReference type="Proteomes" id="UP001374584">
    <property type="component" value="Unassembled WGS sequence"/>
</dbReference>
<evidence type="ECO:0000256" key="1">
    <source>
        <dbReference type="SAM" id="Phobius"/>
    </source>
</evidence>
<name>A0AAN9RKN4_PHACN</name>
<keyword evidence="1" id="KW-0812">Transmembrane</keyword>
<keyword evidence="3" id="KW-1185">Reference proteome</keyword>
<gene>
    <name evidence="2" type="ORF">VNO80_08295</name>
</gene>
<dbReference type="AlphaFoldDB" id="A0AAN9RKN4"/>
<keyword evidence="1" id="KW-0472">Membrane</keyword>
<accession>A0AAN9RKN4</accession>
<feature type="transmembrane region" description="Helical" evidence="1">
    <location>
        <begin position="6"/>
        <end position="29"/>
    </location>
</feature>
<evidence type="ECO:0000313" key="2">
    <source>
        <dbReference type="EMBL" id="KAK7374852.1"/>
    </source>
</evidence>
<dbReference type="EMBL" id="JAYMYR010000003">
    <property type="protein sequence ID" value="KAK7374852.1"/>
    <property type="molecule type" value="Genomic_DNA"/>
</dbReference>
<reference evidence="2 3" key="1">
    <citation type="submission" date="2024-01" db="EMBL/GenBank/DDBJ databases">
        <title>The genomes of 5 underutilized Papilionoideae crops provide insights into root nodulation and disease resistanc.</title>
        <authorList>
            <person name="Jiang F."/>
        </authorList>
    </citation>
    <scope>NUCLEOTIDE SEQUENCE [LARGE SCALE GENOMIC DNA]</scope>
    <source>
        <strain evidence="2">JINMINGXINNONG_FW02</strain>
        <tissue evidence="2">Leaves</tissue>
    </source>
</reference>
<sequence>MPVWSSSMYASVFGSSVFCFFLSCFMLLIKRCDRGYAENSFHDYEYELGKAYFKPIACASGSHTHSLFPCIPVTGSLVSFTNSEERAAPSNHFLLFRFAPIPLALRSLQQFLQESCKFCCSRFQGEGVTLKFLSCLNRLLSISEQLSCLESVFRLLEKRTGWCRGGSAVCIVRLTRNTLSFVVAVCSPQFLKEGLCDNNLLINTIIASALAFNFSIFHL</sequence>
<evidence type="ECO:0000313" key="3">
    <source>
        <dbReference type="Proteomes" id="UP001374584"/>
    </source>
</evidence>
<protein>
    <submittedName>
        <fullName evidence="2">Uncharacterized protein</fullName>
    </submittedName>
</protein>
<feature type="transmembrane region" description="Helical" evidence="1">
    <location>
        <begin position="200"/>
        <end position="217"/>
    </location>
</feature>
<comment type="caution">
    <text evidence="2">The sequence shown here is derived from an EMBL/GenBank/DDBJ whole genome shotgun (WGS) entry which is preliminary data.</text>
</comment>
<keyword evidence="1" id="KW-1133">Transmembrane helix</keyword>